<dbReference type="PANTHER" id="PTHR11390">
    <property type="entry name" value="PROKARYOTIC DNA TOPOISOMERASE"/>
    <property type="match status" value="1"/>
</dbReference>
<feature type="compositionally biased region" description="Basic residues" evidence="8">
    <location>
        <begin position="939"/>
        <end position="959"/>
    </location>
</feature>
<dbReference type="FunFam" id="1.10.290.10:FF:000001">
    <property type="entry name" value="DNA topoisomerase"/>
    <property type="match status" value="1"/>
</dbReference>
<dbReference type="InterPro" id="IPR013824">
    <property type="entry name" value="Topo_IA_cen_sub1"/>
</dbReference>
<dbReference type="GO" id="GO:0006310">
    <property type="term" value="P:DNA recombination"/>
    <property type="evidence" value="ECO:0007669"/>
    <property type="project" value="TreeGrafter"/>
</dbReference>
<feature type="region of interest" description="Disordered" evidence="8">
    <location>
        <begin position="921"/>
        <end position="959"/>
    </location>
</feature>
<reference evidence="10" key="1">
    <citation type="submission" date="2020-06" db="EMBL/GenBank/DDBJ databases">
        <authorList>
            <consortium name="Plant Systems Biology data submission"/>
        </authorList>
    </citation>
    <scope>NUCLEOTIDE SEQUENCE</scope>
    <source>
        <strain evidence="10">D6</strain>
    </source>
</reference>
<comment type="similarity">
    <text evidence="2 7">Belongs to the type IA topoisomerase family.</text>
</comment>
<dbReference type="PROSITE" id="PS52039">
    <property type="entry name" value="TOPO_IA_2"/>
    <property type="match status" value="1"/>
</dbReference>
<dbReference type="GO" id="GO:0003917">
    <property type="term" value="F:DNA topoisomerase type I (single strand cut, ATP-independent) activity"/>
    <property type="evidence" value="ECO:0007669"/>
    <property type="project" value="UniProtKB-EC"/>
</dbReference>
<feature type="domain" description="Topo IA-type catalytic" evidence="9">
    <location>
        <begin position="187"/>
        <end position="633"/>
    </location>
</feature>
<evidence type="ECO:0000256" key="6">
    <source>
        <dbReference type="ARBA" id="ARBA00023235"/>
    </source>
</evidence>
<dbReference type="GO" id="GO:0005634">
    <property type="term" value="C:nucleus"/>
    <property type="evidence" value="ECO:0007669"/>
    <property type="project" value="TreeGrafter"/>
</dbReference>
<dbReference type="SUPFAM" id="SSF56712">
    <property type="entry name" value="Prokaryotic type I DNA topoisomerase"/>
    <property type="match status" value="1"/>
</dbReference>
<dbReference type="Gene3D" id="1.10.290.10">
    <property type="entry name" value="Topoisomerase I, domain 4"/>
    <property type="match status" value="1"/>
</dbReference>
<proteinExistence type="inferred from homology"/>
<dbReference type="Gene3D" id="2.70.20.10">
    <property type="entry name" value="Topoisomerase I, domain 3"/>
    <property type="match status" value="1"/>
</dbReference>
<evidence type="ECO:0000313" key="11">
    <source>
        <dbReference type="Proteomes" id="UP001153069"/>
    </source>
</evidence>
<dbReference type="PRINTS" id="PR00417">
    <property type="entry name" value="PRTPISMRASEI"/>
</dbReference>
<dbReference type="InterPro" id="IPR000380">
    <property type="entry name" value="Topo_IA"/>
</dbReference>
<comment type="caution">
    <text evidence="10">The sequence shown here is derived from an EMBL/GenBank/DDBJ whole genome shotgun (WGS) entry which is preliminary data.</text>
</comment>
<keyword evidence="6 7" id="KW-0413">Isomerase</keyword>
<keyword evidence="5 7" id="KW-0238">DNA-binding</keyword>
<dbReference type="Pfam" id="PF01751">
    <property type="entry name" value="Toprim"/>
    <property type="match status" value="1"/>
</dbReference>
<dbReference type="Gene3D" id="3.40.50.140">
    <property type="match status" value="1"/>
</dbReference>
<accession>A0A9N8HAA0</accession>
<evidence type="ECO:0000256" key="8">
    <source>
        <dbReference type="SAM" id="MobiDB-lite"/>
    </source>
</evidence>
<dbReference type="Proteomes" id="UP001153069">
    <property type="component" value="Unassembled WGS sequence"/>
</dbReference>
<gene>
    <name evidence="10" type="ORF">SEMRO_287_G108620.1</name>
</gene>
<evidence type="ECO:0000259" key="9">
    <source>
        <dbReference type="PROSITE" id="PS52039"/>
    </source>
</evidence>
<feature type="compositionally biased region" description="Gly residues" evidence="8">
    <location>
        <begin position="928"/>
        <end position="938"/>
    </location>
</feature>
<dbReference type="PANTHER" id="PTHR11390:SF21">
    <property type="entry name" value="DNA TOPOISOMERASE 3-ALPHA"/>
    <property type="match status" value="1"/>
</dbReference>
<evidence type="ECO:0000256" key="2">
    <source>
        <dbReference type="ARBA" id="ARBA00009446"/>
    </source>
</evidence>
<evidence type="ECO:0000256" key="3">
    <source>
        <dbReference type="ARBA" id="ARBA00012891"/>
    </source>
</evidence>
<evidence type="ECO:0000256" key="4">
    <source>
        <dbReference type="ARBA" id="ARBA00023029"/>
    </source>
</evidence>
<dbReference type="Gene3D" id="1.10.460.10">
    <property type="entry name" value="Topoisomerase I, domain 2"/>
    <property type="match status" value="1"/>
</dbReference>
<protein>
    <recommendedName>
        <fullName evidence="3 7">DNA topoisomerase</fullName>
        <ecNumber evidence="3 7">5.6.2.1</ecNumber>
    </recommendedName>
</protein>
<dbReference type="InterPro" id="IPR003602">
    <property type="entry name" value="Topo_IA_DNA-bd_dom"/>
</dbReference>
<dbReference type="SMART" id="SM00436">
    <property type="entry name" value="TOP1Bc"/>
    <property type="match status" value="1"/>
</dbReference>
<dbReference type="Pfam" id="PF01131">
    <property type="entry name" value="Topoisom_bac"/>
    <property type="match status" value="1"/>
</dbReference>
<dbReference type="GO" id="GO:0006265">
    <property type="term" value="P:DNA topological change"/>
    <property type="evidence" value="ECO:0007669"/>
    <property type="project" value="InterPro"/>
</dbReference>
<evidence type="ECO:0000256" key="5">
    <source>
        <dbReference type="ARBA" id="ARBA00023125"/>
    </source>
</evidence>
<organism evidence="10 11">
    <name type="scientific">Seminavis robusta</name>
    <dbReference type="NCBI Taxonomy" id="568900"/>
    <lineage>
        <taxon>Eukaryota</taxon>
        <taxon>Sar</taxon>
        <taxon>Stramenopiles</taxon>
        <taxon>Ochrophyta</taxon>
        <taxon>Bacillariophyta</taxon>
        <taxon>Bacillariophyceae</taxon>
        <taxon>Bacillariophycidae</taxon>
        <taxon>Naviculales</taxon>
        <taxon>Naviculaceae</taxon>
        <taxon>Seminavis</taxon>
    </lineage>
</organism>
<dbReference type="InterPro" id="IPR013497">
    <property type="entry name" value="Topo_IA_cen"/>
</dbReference>
<dbReference type="EC" id="5.6.2.1" evidence="3 7"/>
<dbReference type="EMBL" id="CAICTM010000286">
    <property type="protein sequence ID" value="CAB9506981.1"/>
    <property type="molecule type" value="Genomic_DNA"/>
</dbReference>
<comment type="catalytic activity">
    <reaction evidence="1 7">
        <text>ATP-independent breakage of single-stranded DNA, followed by passage and rejoining.</text>
        <dbReference type="EC" id="5.6.2.1"/>
    </reaction>
</comment>
<dbReference type="InterPro" id="IPR023405">
    <property type="entry name" value="Topo_IA_core_domain"/>
</dbReference>
<dbReference type="GO" id="GO:0006281">
    <property type="term" value="P:DNA repair"/>
    <property type="evidence" value="ECO:0007669"/>
    <property type="project" value="TreeGrafter"/>
</dbReference>
<dbReference type="SMART" id="SM00437">
    <property type="entry name" value="TOP1Ac"/>
    <property type="match status" value="1"/>
</dbReference>
<dbReference type="CDD" id="cd00186">
    <property type="entry name" value="TOP1Ac"/>
    <property type="match status" value="1"/>
</dbReference>
<dbReference type="SMART" id="SM00493">
    <property type="entry name" value="TOPRIM"/>
    <property type="match status" value="1"/>
</dbReference>
<keyword evidence="4 7" id="KW-0799">Topoisomerase</keyword>
<keyword evidence="11" id="KW-1185">Reference proteome</keyword>
<comment type="function">
    <text evidence="7">Introduces a single-strand break via transesterification at a target site in duplex DNA. Releases the supercoiling and torsional tension of DNA introduced during the DNA replication and transcription by transiently cleaving and rejoining one strand of the DNA duplex. The scissile phosphodiester is attacked by the catalytic tyrosine of the enzyme, resulting in the formation of a DNA-(5'-phosphotyrosyl)-enzyme intermediate and the expulsion of a 3'-OH DNA strand.</text>
</comment>
<dbReference type="InterPro" id="IPR003601">
    <property type="entry name" value="Topo_IA_2"/>
</dbReference>
<dbReference type="InterPro" id="IPR013826">
    <property type="entry name" value="Topo_IA_cen_sub3"/>
</dbReference>
<evidence type="ECO:0000256" key="1">
    <source>
        <dbReference type="ARBA" id="ARBA00000213"/>
    </source>
</evidence>
<dbReference type="GO" id="GO:0031422">
    <property type="term" value="C:RecQ family helicase-topoisomerase III complex"/>
    <property type="evidence" value="ECO:0007669"/>
    <property type="project" value="TreeGrafter"/>
</dbReference>
<evidence type="ECO:0000313" key="10">
    <source>
        <dbReference type="EMBL" id="CAB9506981.1"/>
    </source>
</evidence>
<evidence type="ECO:0000256" key="7">
    <source>
        <dbReference type="RuleBase" id="RU362092"/>
    </source>
</evidence>
<dbReference type="InterPro" id="IPR013825">
    <property type="entry name" value="Topo_IA_cen_sub2"/>
</dbReference>
<dbReference type="InterPro" id="IPR006171">
    <property type="entry name" value="TOPRIM_dom"/>
</dbReference>
<dbReference type="GO" id="GO:0003677">
    <property type="term" value="F:DNA binding"/>
    <property type="evidence" value="ECO:0007669"/>
    <property type="project" value="UniProtKB-KW"/>
</dbReference>
<dbReference type="AlphaFoldDB" id="A0A9N8HAA0"/>
<sequence length="959" mass="106990">MSNREIRVLNVAEKPSVARALAGVFSGMQGSRQHGGPRREAAQIFEHHNVRFPEIFRQGNGQRSNAPIKAHTMITTSVRGHLSNRDFPDGFGWSACDPGELFHAPLEISYKGDMNALQRMLGNLARNCQAVILWLDCDREGEAIADEVRTVCLEKNQRLSPHMFRPKFSTVLPGEIQRALQSLGRVNENFVDAVNARSELDLRVGAAFSRFQTLRLQKKFSGFSEQVVSYGPCQFPTLGFIVERWARMETFVSEKFWSIELRITVPVPGADNDQNVNPQPGRTRSIEFTWKRGRLYDRLMTLVLYESCMDARDQATVIDLRGTQKKKWRPVPLSTVELQKRASRFLRIGSETLMAAAESLYNNGYISYPRTETEVFRQEFQHRPLIQDLAGNGGEFRQYASKLLSNNGQHFQNPRAGRNDDKAHPPITPCKAVDPATIPDTTQRSIYKLIVQHYLACCSKDAVGKETQLIVRIGTEDFTAKGLMIVERNWLEVYHPHERWSTQQGELPELEIGSRIVPSTLTMKEGETTPPQPLTEAELIALMDRHGIGTDATIAAHITTIQERQYATKDAGQRFLPSPLGIALVEGYNSMGYQLNKPDLRREVEAECNQVAAGTKQKAEIMNRILEKMRQIFMAARAEATKLDAAVGRRFSRVGVGNQASQVVKQQFSLCGTCSSMMSLKQENSNNHQNNNNNNRNNNRVTRRPLLLYCQTCSEGFRLPVRGKVVPKRQGENGGPPFKCPICSYQVIDIQKGEGYDGNGYSMCPKCYHDPPIEHGGISNDSGFRCFQCTHPTCSLAAGTSGSGIDVFPCPFCSQASRQNNQNAVGQVRLKSTQRGSTMLSCSNYSKTPKCTYVIWLPNAASKVEVEEASCASCSTNGRSVRKLKFTWKSGSVPPPYDRETIACVLCDACFRQDFDFSLPQVRPNQRGGTGQRGGPGRGHGRGRGGRGGRRTNSRGSGR</sequence>
<name>A0A9N8HAA0_9STRA</name>
<dbReference type="OrthoDB" id="430051at2759"/>